<evidence type="ECO:0000256" key="1">
    <source>
        <dbReference type="ARBA" id="ARBA00023002"/>
    </source>
</evidence>
<evidence type="ECO:0000256" key="2">
    <source>
        <dbReference type="PIRSR" id="PIRSR000097-1"/>
    </source>
</evidence>
<name>D3BN01_HETP5</name>
<dbReference type="PIRSF" id="PIRSF000097">
    <property type="entry name" value="AKR"/>
    <property type="match status" value="1"/>
</dbReference>
<dbReference type="InterPro" id="IPR036812">
    <property type="entry name" value="NAD(P)_OxRdtase_dom_sf"/>
</dbReference>
<dbReference type="RefSeq" id="XP_020429492.1">
    <property type="nucleotide sequence ID" value="XM_020583305.1"/>
</dbReference>
<dbReference type="AlphaFoldDB" id="D3BN01"/>
<keyword evidence="1" id="KW-0560">Oxidoreductase</keyword>
<dbReference type="STRING" id="670386.D3BN01"/>
<dbReference type="GeneID" id="31368042"/>
<dbReference type="OMA" id="AWKAMEG"/>
<dbReference type="EMBL" id="ADBJ01000043">
    <property type="protein sequence ID" value="EFA77363.1"/>
    <property type="molecule type" value="Genomic_DNA"/>
</dbReference>
<comment type="caution">
    <text evidence="6">The sequence shown here is derived from an EMBL/GenBank/DDBJ whole genome shotgun (WGS) entry which is preliminary data.</text>
</comment>
<feature type="site" description="Lowers pKa of active site Tyr" evidence="4">
    <location>
        <position position="78"/>
    </location>
</feature>
<reference evidence="6 7" key="1">
    <citation type="journal article" date="2011" name="Genome Res.">
        <title>Phylogeny-wide analysis of social amoeba genomes highlights ancient origins for complex intercellular communication.</title>
        <authorList>
            <person name="Heidel A.J."/>
            <person name="Lawal H.M."/>
            <person name="Felder M."/>
            <person name="Schilde C."/>
            <person name="Helps N.R."/>
            <person name="Tunggal B."/>
            <person name="Rivero F."/>
            <person name="John U."/>
            <person name="Schleicher M."/>
            <person name="Eichinger L."/>
            <person name="Platzer M."/>
            <person name="Noegel A.A."/>
            <person name="Schaap P."/>
            <person name="Gloeckner G."/>
        </authorList>
    </citation>
    <scope>NUCLEOTIDE SEQUENCE [LARGE SCALE GENOMIC DNA]</scope>
    <source>
        <strain evidence="7">ATCC 26659 / Pp 5 / PN500</strain>
    </source>
</reference>
<sequence length="300" mass="34046">MEPSVTLNSGHKIPMVGYGTYLSKPNEIGECIRIALKEGIRHFDCAEVYHNQKEIGQVFKEAFDSGLVKRSDLFITSKLFATCHSKEHVRKHFDITLSDLQLDYLDLYLIHWPLAMEYNAAEPMKSPMENGYPKLAKVPIIETWRELEKIHDAGLARSIGVSNFNVSVLNDLLNSARIPPSVNQCELHPYWSQPGLRMFCEKNNIHMTAYSPLGKGSIMSDPVIVELAKKYNRSTANILCRFGIQKGYSVIPKSTTHSRIKDNANVKDFVISDSDMAILDALPQKRIIQPMNFWGFPLFD</sequence>
<accession>D3BN01</accession>
<dbReference type="InterPro" id="IPR023210">
    <property type="entry name" value="NADP_OxRdtase_dom"/>
</dbReference>
<dbReference type="InParanoid" id="D3BN01"/>
<dbReference type="PANTHER" id="PTHR11732">
    <property type="entry name" value="ALDO/KETO REDUCTASE"/>
    <property type="match status" value="1"/>
</dbReference>
<dbReference type="Proteomes" id="UP000001396">
    <property type="component" value="Unassembled WGS sequence"/>
</dbReference>
<feature type="active site" description="Proton donor" evidence="2">
    <location>
        <position position="49"/>
    </location>
</feature>
<dbReference type="InterPro" id="IPR018170">
    <property type="entry name" value="Aldo/ket_reductase_CS"/>
</dbReference>
<dbReference type="GO" id="GO:0016616">
    <property type="term" value="F:oxidoreductase activity, acting on the CH-OH group of donors, NAD or NADP as acceptor"/>
    <property type="evidence" value="ECO:0007669"/>
    <property type="project" value="UniProtKB-ARBA"/>
</dbReference>
<dbReference type="FunFam" id="3.20.20.100:FF:000002">
    <property type="entry name" value="2,5-diketo-D-gluconic acid reductase A"/>
    <property type="match status" value="1"/>
</dbReference>
<evidence type="ECO:0000256" key="4">
    <source>
        <dbReference type="PIRSR" id="PIRSR000097-3"/>
    </source>
</evidence>
<feature type="binding site" evidence="3">
    <location>
        <position position="111"/>
    </location>
    <ligand>
        <name>substrate</name>
    </ligand>
</feature>
<dbReference type="Gene3D" id="3.20.20.100">
    <property type="entry name" value="NADP-dependent oxidoreductase domain"/>
    <property type="match status" value="1"/>
</dbReference>
<protein>
    <submittedName>
        <fullName evidence="6">Aldehyde reductase</fullName>
    </submittedName>
</protein>
<feature type="domain" description="NADP-dependent oxidoreductase" evidence="5">
    <location>
        <begin position="25"/>
        <end position="282"/>
    </location>
</feature>
<dbReference type="SUPFAM" id="SSF51430">
    <property type="entry name" value="NAD(P)-linked oxidoreductase"/>
    <property type="match status" value="1"/>
</dbReference>
<evidence type="ECO:0000313" key="7">
    <source>
        <dbReference type="Proteomes" id="UP000001396"/>
    </source>
</evidence>
<dbReference type="CDD" id="cd19071">
    <property type="entry name" value="AKR_AKR1-5-like"/>
    <property type="match status" value="1"/>
</dbReference>
<dbReference type="PRINTS" id="PR00069">
    <property type="entry name" value="ALDKETRDTASE"/>
</dbReference>
<evidence type="ECO:0000256" key="3">
    <source>
        <dbReference type="PIRSR" id="PIRSR000097-2"/>
    </source>
</evidence>
<dbReference type="Pfam" id="PF00248">
    <property type="entry name" value="Aldo_ket_red"/>
    <property type="match status" value="1"/>
</dbReference>
<gene>
    <name evidence="6" type="primary">alrA</name>
    <name evidence="6" type="ORF">PPL_12575</name>
</gene>
<evidence type="ECO:0000259" key="5">
    <source>
        <dbReference type="Pfam" id="PF00248"/>
    </source>
</evidence>
<keyword evidence="7" id="KW-1185">Reference proteome</keyword>
<dbReference type="InterPro" id="IPR020471">
    <property type="entry name" value="AKR"/>
</dbReference>
<organism evidence="6 7">
    <name type="scientific">Heterostelium pallidum (strain ATCC 26659 / Pp 5 / PN500)</name>
    <name type="common">Cellular slime mold</name>
    <name type="synonym">Polysphondylium pallidum</name>
    <dbReference type="NCBI Taxonomy" id="670386"/>
    <lineage>
        <taxon>Eukaryota</taxon>
        <taxon>Amoebozoa</taxon>
        <taxon>Evosea</taxon>
        <taxon>Eumycetozoa</taxon>
        <taxon>Dictyostelia</taxon>
        <taxon>Acytosteliales</taxon>
        <taxon>Acytosteliaceae</taxon>
        <taxon>Heterostelium</taxon>
    </lineage>
</organism>
<dbReference type="PROSITE" id="PS00062">
    <property type="entry name" value="ALDOKETO_REDUCTASE_2"/>
    <property type="match status" value="1"/>
</dbReference>
<evidence type="ECO:0000313" key="6">
    <source>
        <dbReference type="EMBL" id="EFA77363.1"/>
    </source>
</evidence>
<proteinExistence type="predicted"/>